<dbReference type="FunFam" id="3.40.50.1100:FF:000003">
    <property type="entry name" value="Cystathionine beta-synthase"/>
    <property type="match status" value="1"/>
</dbReference>
<proteinExistence type="inferred from homology"/>
<evidence type="ECO:0000313" key="5">
    <source>
        <dbReference type="EMBL" id="MBB5331208.1"/>
    </source>
</evidence>
<dbReference type="SUPFAM" id="SSF53686">
    <property type="entry name" value="Tryptophan synthase beta subunit-like PLP-dependent enzymes"/>
    <property type="match status" value="1"/>
</dbReference>
<name>A0A9X0U685_9BACT</name>
<dbReference type="InterPro" id="IPR001216">
    <property type="entry name" value="P-phosphate_BS"/>
</dbReference>
<evidence type="ECO:0000256" key="2">
    <source>
        <dbReference type="ARBA" id="ARBA00007103"/>
    </source>
</evidence>
<reference evidence="5 6" key="1">
    <citation type="submission" date="2020-08" db="EMBL/GenBank/DDBJ databases">
        <title>Genomic Encyclopedia of Type Strains, Phase IV (KMG-V): Genome sequencing to study the core and pangenomes of soil and plant-associated prokaryotes.</title>
        <authorList>
            <person name="Whitman W."/>
        </authorList>
    </citation>
    <scope>NUCLEOTIDE SEQUENCE [LARGE SCALE GENOMIC DNA]</scope>
    <source>
        <strain evidence="5 6">X5P2</strain>
    </source>
</reference>
<keyword evidence="5" id="KW-0808">Transferase</keyword>
<keyword evidence="6" id="KW-1185">Reference proteome</keyword>
<dbReference type="CDD" id="cd01561">
    <property type="entry name" value="CBS_like"/>
    <property type="match status" value="1"/>
</dbReference>
<sequence length="311" mass="33776">MITTLKPFGTSILERVGNTPLVRFERLGAHLPGIQILGKAEWANPGGSVKDRAASAIVADAQRRGLLTDSRGLLDATSGNTGIAYAMLGAALGFRVTLCMPSNVSPERKRYLAAYGAEVLWTDPANGSDGAIRKARELAAAEPDKYFYADQYSNDENWKAHYRTTANEIWEQTEGQITHFVAGLGTSGTFMGTTRRLKELNPSIRCISMQPDSPFNGLEGLKHMATAIVPRIYDPSLADANIEIPTETAYSMVKNLGRNQGLLVGISAAAAVAASLKIGEEEARFGREAVIVTILCDSAEKYMSERFWQEE</sequence>
<comment type="cofactor">
    <cofactor evidence="1">
        <name>pyridoxal 5'-phosphate</name>
        <dbReference type="ChEBI" id="CHEBI:597326"/>
    </cofactor>
</comment>
<dbReference type="RefSeq" id="WP_183981065.1">
    <property type="nucleotide sequence ID" value="NZ_JACHEB010000013.1"/>
</dbReference>
<dbReference type="GO" id="GO:0004124">
    <property type="term" value="F:cysteine synthase activity"/>
    <property type="evidence" value="ECO:0007669"/>
    <property type="project" value="UniProtKB-EC"/>
</dbReference>
<dbReference type="GO" id="GO:0006535">
    <property type="term" value="P:cysteine biosynthetic process from serine"/>
    <property type="evidence" value="ECO:0007669"/>
    <property type="project" value="InterPro"/>
</dbReference>
<dbReference type="InterPro" id="IPR001926">
    <property type="entry name" value="TrpB-like_PALP"/>
</dbReference>
<gene>
    <name evidence="5" type="ORF">HDF14_004846</name>
</gene>
<dbReference type="InterPro" id="IPR036052">
    <property type="entry name" value="TrpB-like_PALP_sf"/>
</dbReference>
<evidence type="ECO:0000256" key="3">
    <source>
        <dbReference type="ARBA" id="ARBA00022898"/>
    </source>
</evidence>
<dbReference type="Pfam" id="PF00291">
    <property type="entry name" value="PALP"/>
    <property type="match status" value="1"/>
</dbReference>
<dbReference type="Gene3D" id="3.40.50.1100">
    <property type="match status" value="2"/>
</dbReference>
<dbReference type="Proteomes" id="UP000535182">
    <property type="component" value="Unassembled WGS sequence"/>
</dbReference>
<dbReference type="PANTHER" id="PTHR10314">
    <property type="entry name" value="CYSTATHIONINE BETA-SYNTHASE"/>
    <property type="match status" value="1"/>
</dbReference>
<dbReference type="EMBL" id="JACHEB010000013">
    <property type="protein sequence ID" value="MBB5331208.1"/>
    <property type="molecule type" value="Genomic_DNA"/>
</dbReference>
<comment type="caution">
    <text evidence="5">The sequence shown here is derived from an EMBL/GenBank/DDBJ whole genome shotgun (WGS) entry which is preliminary data.</text>
</comment>
<accession>A0A9X0U685</accession>
<evidence type="ECO:0000256" key="1">
    <source>
        <dbReference type="ARBA" id="ARBA00001933"/>
    </source>
</evidence>
<organism evidence="5 6">
    <name type="scientific">Tunturiibacter gelidiferens</name>
    <dbReference type="NCBI Taxonomy" id="3069689"/>
    <lineage>
        <taxon>Bacteria</taxon>
        <taxon>Pseudomonadati</taxon>
        <taxon>Acidobacteriota</taxon>
        <taxon>Terriglobia</taxon>
        <taxon>Terriglobales</taxon>
        <taxon>Acidobacteriaceae</taxon>
        <taxon>Tunturiibacter</taxon>
    </lineage>
</organism>
<dbReference type="AlphaFoldDB" id="A0A9X0U685"/>
<dbReference type="PROSITE" id="PS00901">
    <property type="entry name" value="CYS_SYNTHASE"/>
    <property type="match status" value="1"/>
</dbReference>
<keyword evidence="3" id="KW-0663">Pyridoxal phosphate</keyword>
<dbReference type="EC" id="2.5.1.47" evidence="5"/>
<evidence type="ECO:0000259" key="4">
    <source>
        <dbReference type="Pfam" id="PF00291"/>
    </source>
</evidence>
<comment type="similarity">
    <text evidence="2">Belongs to the cysteine synthase/cystathionine beta-synthase family.</text>
</comment>
<protein>
    <submittedName>
        <fullName evidence="5">Cysteine synthase B</fullName>
        <ecNumber evidence="5">2.5.1.47</ecNumber>
    </submittedName>
</protein>
<evidence type="ECO:0000313" key="6">
    <source>
        <dbReference type="Proteomes" id="UP000535182"/>
    </source>
</evidence>
<feature type="domain" description="Tryptophan synthase beta chain-like PALP" evidence="4">
    <location>
        <begin position="14"/>
        <end position="297"/>
    </location>
</feature>
<dbReference type="InterPro" id="IPR050214">
    <property type="entry name" value="Cys_Synth/Cystath_Beta-Synth"/>
</dbReference>